<gene>
    <name evidence="9" type="ORF">E3T25_03910</name>
</gene>
<keyword evidence="3" id="KW-0285">Flavoprotein</keyword>
<name>A0ABY2JHE8_9MICO</name>
<dbReference type="InterPro" id="IPR031656">
    <property type="entry name" value="DAO_C"/>
</dbReference>
<dbReference type="Pfam" id="PF01266">
    <property type="entry name" value="DAO"/>
    <property type="match status" value="1"/>
</dbReference>
<dbReference type="InterPro" id="IPR036188">
    <property type="entry name" value="FAD/NAD-bd_sf"/>
</dbReference>
<comment type="caution">
    <text evidence="9">The sequence shown here is derived from an EMBL/GenBank/DDBJ whole genome shotgun (WGS) entry which is preliminary data.</text>
</comment>
<keyword evidence="5" id="KW-0560">Oxidoreductase</keyword>
<proteinExistence type="inferred from homology"/>
<dbReference type="Proteomes" id="UP000297851">
    <property type="component" value="Unassembled WGS sequence"/>
</dbReference>
<dbReference type="InterPro" id="IPR006076">
    <property type="entry name" value="FAD-dep_OxRdtase"/>
</dbReference>
<evidence type="ECO:0000259" key="7">
    <source>
        <dbReference type="Pfam" id="PF01266"/>
    </source>
</evidence>
<dbReference type="EMBL" id="SOGO01000011">
    <property type="protein sequence ID" value="TFD05792.1"/>
    <property type="molecule type" value="Genomic_DNA"/>
</dbReference>
<dbReference type="SUPFAM" id="SSF51905">
    <property type="entry name" value="FAD/NAD(P)-binding domain"/>
    <property type="match status" value="1"/>
</dbReference>
<sequence>MGHFNSLHVCSNLLTVCVEPSRVEAIPLHPQRSERIVLSTPDQSSSAPSQSSGAAAQAAIQDRPRAQVLIIGAGINGIATFRDLALQGVDVAIVDKGDYVSGASSASSHMIHGGVRYLENGEFRLVKESVEERNSLLKIAPHYVKPLKTTIPIYSTFSGVMSAPMRFLTHKQSAAQERGALLIKIGMMLYDSFSRDGGNVPRHEFLGKKASLEVLPQINPGLKYTATYYDASMHDPERLALDVLADGLAAGTHARSANYIEAVGMDAAGVRLRNTVSGAEFSFEADIVVNTSGPWTDLTNTALGQASTYMGGTKGSHVVLDNPELLAATGGREIFFEHKDGRIVLIFPLAGRVLVGTTDLEHDMTQPARCTEAEVDYFFELVNHVFPKVAVDRSQIVFRFAGVRPLPRHDDEAPGFVSRDYRIESRPLGARHGTLLSLVGGKWTTFRALAEHLSGDILTLLGLPRTVSTVGLPIGGGRDFPATDAARGVWVAANGDKVGAERADVLLTRYGTRATEVITWLTAEPDAPLMQHPGYTRREIELIARAESVMHLMDLLLRRTSIAFRGEVTLPLLTELAGVLAPVLGWDAARSAHEVDTAVNTLRDMYGVHLAPAETPAVPAV</sequence>
<dbReference type="PANTHER" id="PTHR11985">
    <property type="entry name" value="GLYCEROL-3-PHOSPHATE DEHYDROGENASE"/>
    <property type="match status" value="1"/>
</dbReference>
<evidence type="ECO:0000256" key="2">
    <source>
        <dbReference type="ARBA" id="ARBA00007330"/>
    </source>
</evidence>
<evidence type="ECO:0000256" key="3">
    <source>
        <dbReference type="ARBA" id="ARBA00022630"/>
    </source>
</evidence>
<reference evidence="9 10" key="1">
    <citation type="submission" date="2019-03" db="EMBL/GenBank/DDBJ databases">
        <title>Genomics of glacier-inhabiting Cryobacterium strains.</title>
        <authorList>
            <person name="Liu Q."/>
            <person name="Xin Y.-H."/>
        </authorList>
    </citation>
    <scope>NUCLEOTIDE SEQUENCE [LARGE SCALE GENOMIC DNA]</scope>
    <source>
        <strain evidence="9 10">TMT2-16</strain>
    </source>
</reference>
<evidence type="ECO:0000259" key="8">
    <source>
        <dbReference type="Pfam" id="PF16901"/>
    </source>
</evidence>
<feature type="domain" description="Alpha-glycerophosphate oxidase C-terminal" evidence="8">
    <location>
        <begin position="468"/>
        <end position="590"/>
    </location>
</feature>
<dbReference type="InterPro" id="IPR038299">
    <property type="entry name" value="DAO_C_sf"/>
</dbReference>
<evidence type="ECO:0000256" key="5">
    <source>
        <dbReference type="ARBA" id="ARBA00023002"/>
    </source>
</evidence>
<feature type="region of interest" description="Disordered" evidence="6">
    <location>
        <begin position="38"/>
        <end position="57"/>
    </location>
</feature>
<feature type="domain" description="FAD dependent oxidoreductase" evidence="7">
    <location>
        <begin position="68"/>
        <end position="414"/>
    </location>
</feature>
<evidence type="ECO:0000256" key="6">
    <source>
        <dbReference type="SAM" id="MobiDB-lite"/>
    </source>
</evidence>
<keyword evidence="10" id="KW-1185">Reference proteome</keyword>
<organism evidence="9 10">
    <name type="scientific">Cryobacterium sandaracinum</name>
    <dbReference type="NCBI Taxonomy" id="1259247"/>
    <lineage>
        <taxon>Bacteria</taxon>
        <taxon>Bacillati</taxon>
        <taxon>Actinomycetota</taxon>
        <taxon>Actinomycetes</taxon>
        <taxon>Micrococcales</taxon>
        <taxon>Microbacteriaceae</taxon>
        <taxon>Cryobacterium</taxon>
    </lineage>
</organism>
<dbReference type="Gene3D" id="3.50.50.60">
    <property type="entry name" value="FAD/NAD(P)-binding domain"/>
    <property type="match status" value="1"/>
</dbReference>
<dbReference type="PANTHER" id="PTHR11985:SF15">
    <property type="entry name" value="GLYCEROL-3-PHOSPHATE DEHYDROGENASE, MITOCHONDRIAL"/>
    <property type="match status" value="1"/>
</dbReference>
<evidence type="ECO:0000256" key="4">
    <source>
        <dbReference type="ARBA" id="ARBA00022827"/>
    </source>
</evidence>
<feature type="compositionally biased region" description="Low complexity" evidence="6">
    <location>
        <begin position="43"/>
        <end position="57"/>
    </location>
</feature>
<evidence type="ECO:0000313" key="10">
    <source>
        <dbReference type="Proteomes" id="UP000297851"/>
    </source>
</evidence>
<accession>A0ABY2JHE8</accession>
<protein>
    <submittedName>
        <fullName evidence="9">Glycerol-3-phosphate dehydrogenase/oxidase</fullName>
    </submittedName>
</protein>
<evidence type="ECO:0000313" key="9">
    <source>
        <dbReference type="EMBL" id="TFD05792.1"/>
    </source>
</evidence>
<comment type="cofactor">
    <cofactor evidence="1">
        <name>FAD</name>
        <dbReference type="ChEBI" id="CHEBI:57692"/>
    </cofactor>
</comment>
<keyword evidence="4" id="KW-0274">FAD</keyword>
<dbReference type="Pfam" id="PF16901">
    <property type="entry name" value="DAO_C"/>
    <property type="match status" value="1"/>
</dbReference>
<dbReference type="Gene3D" id="1.10.8.870">
    <property type="entry name" value="Alpha-glycerophosphate oxidase, cap domain"/>
    <property type="match status" value="1"/>
</dbReference>
<dbReference type="Gene3D" id="3.30.9.10">
    <property type="entry name" value="D-Amino Acid Oxidase, subunit A, domain 2"/>
    <property type="match status" value="1"/>
</dbReference>
<evidence type="ECO:0000256" key="1">
    <source>
        <dbReference type="ARBA" id="ARBA00001974"/>
    </source>
</evidence>
<dbReference type="PRINTS" id="PR01001">
    <property type="entry name" value="FADG3PDH"/>
</dbReference>
<dbReference type="InterPro" id="IPR000447">
    <property type="entry name" value="G3P_DH_FAD-dep"/>
</dbReference>
<comment type="similarity">
    <text evidence="2">Belongs to the FAD-dependent glycerol-3-phosphate dehydrogenase family.</text>
</comment>